<dbReference type="RefSeq" id="WP_116301953.1">
    <property type="nucleotide sequence ID" value="NZ_NFZV01000007.1"/>
</dbReference>
<reference evidence="3" key="1">
    <citation type="submission" date="2017-05" db="EMBL/GenBank/DDBJ databases">
        <authorList>
            <person name="Sharma S."/>
            <person name="Sidhu C."/>
            <person name="Pinnaka A.K."/>
        </authorList>
    </citation>
    <scope>NUCLEOTIDE SEQUENCE [LARGE SCALE GENOMIC DNA]</scope>
    <source>
        <strain evidence="3">AK93</strain>
    </source>
</reference>
<organism evidence="2 3">
    <name type="scientific">Alkalilimnicola ehrlichii</name>
    <dbReference type="NCBI Taxonomy" id="351052"/>
    <lineage>
        <taxon>Bacteria</taxon>
        <taxon>Pseudomonadati</taxon>
        <taxon>Pseudomonadota</taxon>
        <taxon>Gammaproteobacteria</taxon>
        <taxon>Chromatiales</taxon>
        <taxon>Ectothiorhodospiraceae</taxon>
        <taxon>Alkalilimnicola</taxon>
    </lineage>
</organism>
<protein>
    <submittedName>
        <fullName evidence="2">Uncharacterized protein</fullName>
    </submittedName>
</protein>
<evidence type="ECO:0000256" key="1">
    <source>
        <dbReference type="SAM" id="Phobius"/>
    </source>
</evidence>
<keyword evidence="3" id="KW-1185">Reference proteome</keyword>
<keyword evidence="1" id="KW-0472">Membrane</keyword>
<dbReference type="Proteomes" id="UP000256763">
    <property type="component" value="Unassembled WGS sequence"/>
</dbReference>
<sequence length="62" mass="6905">MNPFVTALLQDLVFFGALIGLSAFIAKKRGRNVYLWGALSILIIPILVLLFLPKKSYTVPSR</sequence>
<comment type="caution">
    <text evidence="2">The sequence shown here is derived from an EMBL/GenBank/DDBJ whole genome shotgun (WGS) entry which is preliminary data.</text>
</comment>
<feature type="transmembrane region" description="Helical" evidence="1">
    <location>
        <begin position="6"/>
        <end position="26"/>
    </location>
</feature>
<feature type="transmembrane region" description="Helical" evidence="1">
    <location>
        <begin position="33"/>
        <end position="52"/>
    </location>
</feature>
<evidence type="ECO:0000313" key="2">
    <source>
        <dbReference type="EMBL" id="RFA36500.1"/>
    </source>
</evidence>
<gene>
    <name evidence="2" type="ORF">CAL65_11060</name>
</gene>
<evidence type="ECO:0000313" key="3">
    <source>
        <dbReference type="Proteomes" id="UP000256763"/>
    </source>
</evidence>
<dbReference type="EMBL" id="NFZW01000009">
    <property type="protein sequence ID" value="RFA36500.1"/>
    <property type="molecule type" value="Genomic_DNA"/>
</dbReference>
<keyword evidence="1" id="KW-0812">Transmembrane</keyword>
<name>A0A3E0WU50_9GAMM</name>
<keyword evidence="1" id="KW-1133">Transmembrane helix</keyword>
<dbReference type="AlphaFoldDB" id="A0A3E0WU50"/>
<proteinExistence type="predicted"/>
<accession>A0A3E0WU50</accession>